<evidence type="ECO:0000256" key="3">
    <source>
        <dbReference type="ARBA" id="ARBA00022741"/>
    </source>
</evidence>
<dbReference type="EMBL" id="KI925567">
    <property type="protein sequence ID" value="ETW48711.1"/>
    <property type="molecule type" value="Genomic_DNA"/>
</dbReference>
<evidence type="ECO:0000256" key="2">
    <source>
        <dbReference type="ARBA" id="ARBA00022598"/>
    </source>
</evidence>
<dbReference type="GO" id="GO:0006437">
    <property type="term" value="P:tyrosyl-tRNA aminoacylation"/>
    <property type="evidence" value="ECO:0007669"/>
    <property type="project" value="InterPro"/>
</dbReference>
<evidence type="ECO:0000256" key="6">
    <source>
        <dbReference type="ARBA" id="ARBA00022917"/>
    </source>
</evidence>
<dbReference type="PROSITE" id="PS50889">
    <property type="entry name" value="S4"/>
    <property type="match status" value="1"/>
</dbReference>
<proteinExistence type="inferred from homology"/>
<gene>
    <name evidence="13" type="ORF">PFMALIP_03249</name>
</gene>
<feature type="domain" description="Tyrosine--tRNA ligase SYY-like C-terminal" evidence="12">
    <location>
        <begin position="487"/>
        <end position="558"/>
    </location>
</feature>
<comment type="catalytic activity">
    <reaction evidence="9 11">
        <text>tRNA(Tyr) + L-tyrosine + ATP = L-tyrosyl-tRNA(Tyr) + AMP + diphosphate + H(+)</text>
        <dbReference type="Rhea" id="RHEA:10220"/>
        <dbReference type="Rhea" id="RHEA-COMP:9706"/>
        <dbReference type="Rhea" id="RHEA-COMP:9707"/>
        <dbReference type="ChEBI" id="CHEBI:15378"/>
        <dbReference type="ChEBI" id="CHEBI:30616"/>
        <dbReference type="ChEBI" id="CHEBI:33019"/>
        <dbReference type="ChEBI" id="CHEBI:58315"/>
        <dbReference type="ChEBI" id="CHEBI:78442"/>
        <dbReference type="ChEBI" id="CHEBI:78536"/>
        <dbReference type="ChEBI" id="CHEBI:456215"/>
        <dbReference type="EC" id="6.1.1.1"/>
    </reaction>
</comment>
<dbReference type="InterPro" id="IPR002307">
    <property type="entry name" value="Tyr-tRNA-ligase"/>
</dbReference>
<dbReference type="InterPro" id="IPR002305">
    <property type="entry name" value="aa-tRNA-synth_Ic"/>
</dbReference>
<dbReference type="PRINTS" id="PR01040">
    <property type="entry name" value="TRNASYNTHTYR"/>
</dbReference>
<dbReference type="Gene3D" id="1.10.240.10">
    <property type="entry name" value="Tyrosyl-Transfer RNA Synthetase"/>
    <property type="match status" value="1"/>
</dbReference>
<dbReference type="InterPro" id="IPR024088">
    <property type="entry name" value="Tyr-tRNA-ligase_bac-type"/>
</dbReference>
<keyword evidence="4 11" id="KW-0067">ATP-binding</keyword>
<dbReference type="InterPro" id="IPR014729">
    <property type="entry name" value="Rossmann-like_a/b/a_fold"/>
</dbReference>
<organism evidence="13 14">
    <name type="scientific">Plasmodium falciparum MaliPS096_E11</name>
    <dbReference type="NCBI Taxonomy" id="1036727"/>
    <lineage>
        <taxon>Eukaryota</taxon>
        <taxon>Sar</taxon>
        <taxon>Alveolata</taxon>
        <taxon>Apicomplexa</taxon>
        <taxon>Aconoidasida</taxon>
        <taxon>Haemosporida</taxon>
        <taxon>Plasmodiidae</taxon>
        <taxon>Plasmodium</taxon>
        <taxon>Plasmodium (Laverania)</taxon>
    </lineage>
</organism>
<evidence type="ECO:0000259" key="12">
    <source>
        <dbReference type="Pfam" id="PF22421"/>
    </source>
</evidence>
<accession>A0A024WQ97</accession>
<dbReference type="FunFam" id="3.40.50.620:FF:000226">
    <property type="entry name" value="Tyrosine--tRNA ligase"/>
    <property type="match status" value="1"/>
</dbReference>
<dbReference type="SUPFAM" id="SSF55174">
    <property type="entry name" value="Alpha-L RNA-binding motif"/>
    <property type="match status" value="1"/>
</dbReference>
<dbReference type="PANTHER" id="PTHR11766">
    <property type="entry name" value="TYROSYL-TRNA SYNTHETASE"/>
    <property type="match status" value="1"/>
</dbReference>
<dbReference type="Gene3D" id="3.40.50.620">
    <property type="entry name" value="HUPs"/>
    <property type="match status" value="1"/>
</dbReference>
<evidence type="ECO:0000256" key="1">
    <source>
        <dbReference type="ARBA" id="ARBA00013160"/>
    </source>
</evidence>
<evidence type="ECO:0000256" key="8">
    <source>
        <dbReference type="ARBA" id="ARBA00033323"/>
    </source>
</evidence>
<reference evidence="13 14" key="2">
    <citation type="submission" date="2013-02" db="EMBL/GenBank/DDBJ databases">
        <title>The Genome Sequence of Plasmodium falciparum MaliPS096_E11.</title>
        <authorList>
            <consortium name="The Broad Institute Genome Sequencing Platform"/>
            <consortium name="The Broad Institute Genome Sequencing Center for Infectious Disease"/>
            <person name="Neafsey D."/>
            <person name="Cheeseman I."/>
            <person name="Volkman S."/>
            <person name="Adams J."/>
            <person name="Walker B."/>
            <person name="Young S.K."/>
            <person name="Zeng Q."/>
            <person name="Gargeya S."/>
            <person name="Fitzgerald M."/>
            <person name="Haas B."/>
            <person name="Abouelleil A."/>
            <person name="Alvarado L."/>
            <person name="Arachchi H.M."/>
            <person name="Berlin A.M."/>
            <person name="Chapman S.B."/>
            <person name="Dewar J."/>
            <person name="Goldberg J."/>
            <person name="Griggs A."/>
            <person name="Gujja S."/>
            <person name="Hansen M."/>
            <person name="Howarth C."/>
            <person name="Imamovic A."/>
            <person name="Larimer J."/>
            <person name="McCowan C."/>
            <person name="Murphy C."/>
            <person name="Neiman D."/>
            <person name="Pearson M."/>
            <person name="Priest M."/>
            <person name="Roberts A."/>
            <person name="Saif S."/>
            <person name="Shea T."/>
            <person name="Sisk P."/>
            <person name="Sykes S."/>
            <person name="Wortman J."/>
            <person name="Nusbaum C."/>
            <person name="Birren B."/>
        </authorList>
    </citation>
    <scope>NUCLEOTIDE SEQUENCE [LARGE SCALE GENOMIC DNA]</scope>
    <source>
        <strain evidence="13 14">MaliPS096_E11</strain>
    </source>
</reference>
<evidence type="ECO:0000256" key="5">
    <source>
        <dbReference type="ARBA" id="ARBA00022884"/>
    </source>
</evidence>
<keyword evidence="7 11" id="KW-0030">Aminoacyl-tRNA synthetase</keyword>
<keyword evidence="3 11" id="KW-0547">Nucleotide-binding</keyword>
<dbReference type="GO" id="GO:0004831">
    <property type="term" value="F:tyrosine-tRNA ligase activity"/>
    <property type="evidence" value="ECO:0007669"/>
    <property type="project" value="UniProtKB-EC"/>
</dbReference>
<evidence type="ECO:0000256" key="10">
    <source>
        <dbReference type="PROSITE-ProRule" id="PRU00182"/>
    </source>
</evidence>
<dbReference type="GO" id="GO:0005829">
    <property type="term" value="C:cytosol"/>
    <property type="evidence" value="ECO:0007669"/>
    <property type="project" value="TreeGrafter"/>
</dbReference>
<dbReference type="InterPro" id="IPR054608">
    <property type="entry name" value="SYY-like_C"/>
</dbReference>
<dbReference type="InterPro" id="IPR036986">
    <property type="entry name" value="S4_RNA-bd_sf"/>
</dbReference>
<evidence type="ECO:0000256" key="7">
    <source>
        <dbReference type="ARBA" id="ARBA00023146"/>
    </source>
</evidence>
<sequence length="569" mass="67374">MVKIYMIILKVLFIYNGLIQIIRCYKKFAPHRLNNIIHENNKNNIGTYDIKSKALKKLYERKLIHYVSDIRNIDKILYHNENEKEKKNRKSVYAGIDLTCKYLHLGNLVPLITLDILRNHNTDVIILLGNSTTQIGDPSFQKVERQKTLEKDILENEENIRRTIIELFLQREICEEDMNELIKKSNIERDKEFIYESDNKGSLIILKNSLWYDKMNIIDFLKYGEYFSINKLLRKECFLNKIKKNLTLKDLNYITLQSFDFLHLFNKFKTCIQIGGSDQWGNIQSGIELAQYISNTQLYGLTTNLLVYKNNIKYSKSQFNENKRLPIWIDKNYNSPYLFWNFLRNVEDQKVQSYIDMLTNLKININQEIETVYNPMDTNLNEILDETLDDSNKKKKNNDNNNNNNVKDINITTEHNNYSNDISLEKSYEEKINQAKKQLSDSVTSYIFGEHTVKKIHKMKDVLKNNEFHKINNIDDIKVFPYVEITMEHINKKQINISDLLKKFDIASTNKEAKEKISQNCIYLNELLINDSKYSLNINNFIKLHNNYYAILRLGKKLNQIKSNQIKSN</sequence>
<dbReference type="EC" id="6.1.1.1" evidence="1 11"/>
<dbReference type="NCBIfam" id="TIGR00234">
    <property type="entry name" value="tyrS"/>
    <property type="match status" value="1"/>
</dbReference>
<evidence type="ECO:0000313" key="13">
    <source>
        <dbReference type="EMBL" id="ETW48711.1"/>
    </source>
</evidence>
<dbReference type="GO" id="GO:0005524">
    <property type="term" value="F:ATP binding"/>
    <property type="evidence" value="ECO:0007669"/>
    <property type="project" value="UniProtKB-KW"/>
</dbReference>
<dbReference type="PANTHER" id="PTHR11766:SF0">
    <property type="entry name" value="TYROSINE--TRNA LIGASE, MITOCHONDRIAL"/>
    <property type="match status" value="1"/>
</dbReference>
<dbReference type="Pfam" id="PF00579">
    <property type="entry name" value="tRNA-synt_1b"/>
    <property type="match status" value="1"/>
</dbReference>
<evidence type="ECO:0000313" key="14">
    <source>
        <dbReference type="Proteomes" id="UP000030699"/>
    </source>
</evidence>
<dbReference type="GO" id="GO:0005739">
    <property type="term" value="C:mitochondrion"/>
    <property type="evidence" value="ECO:0007669"/>
    <property type="project" value="TreeGrafter"/>
</dbReference>
<name>A0A024WQ97_PLAFA</name>
<protein>
    <recommendedName>
        <fullName evidence="1 11">Tyrosine--tRNA ligase</fullName>
        <ecNumber evidence="1 11">6.1.1.1</ecNumber>
    </recommendedName>
    <alternativeName>
        <fullName evidence="8 11">Tyrosyl-tRNA synthetase</fullName>
    </alternativeName>
</protein>
<evidence type="ECO:0000256" key="11">
    <source>
        <dbReference type="RuleBase" id="RU361234"/>
    </source>
</evidence>
<dbReference type="AlphaFoldDB" id="A0A024WQ97"/>
<dbReference type="Proteomes" id="UP000030699">
    <property type="component" value="Unassembled WGS sequence"/>
</dbReference>
<dbReference type="Pfam" id="PF22421">
    <property type="entry name" value="SYY_C-terminal"/>
    <property type="match status" value="1"/>
</dbReference>
<keyword evidence="6 11" id="KW-0648">Protein biosynthesis</keyword>
<dbReference type="OrthoDB" id="337870at2759"/>
<keyword evidence="2 11" id="KW-0436">Ligase</keyword>
<comment type="similarity">
    <text evidence="11">Belongs to the class-I aminoacyl-tRNA synthetase family.</text>
</comment>
<reference evidence="13 14" key="1">
    <citation type="submission" date="2013-02" db="EMBL/GenBank/DDBJ databases">
        <title>The Genome Annotation of Plasmodium falciparum MaliPS096_E11.</title>
        <authorList>
            <consortium name="The Broad Institute Genome Sequencing Platform"/>
            <consortium name="The Broad Institute Genome Sequencing Center for Infectious Disease"/>
            <person name="Neafsey D."/>
            <person name="Hoffman S."/>
            <person name="Volkman S."/>
            <person name="Rosenthal P."/>
            <person name="Walker B."/>
            <person name="Young S.K."/>
            <person name="Zeng Q."/>
            <person name="Gargeya S."/>
            <person name="Fitzgerald M."/>
            <person name="Haas B."/>
            <person name="Abouelleil A."/>
            <person name="Allen A.W."/>
            <person name="Alvarado L."/>
            <person name="Arachchi H.M."/>
            <person name="Berlin A.M."/>
            <person name="Chapman S.B."/>
            <person name="Gainer-Dewar J."/>
            <person name="Goldberg J."/>
            <person name="Griggs A."/>
            <person name="Gujja S."/>
            <person name="Hansen M."/>
            <person name="Howarth C."/>
            <person name="Imamovic A."/>
            <person name="Ireland A."/>
            <person name="Larimer J."/>
            <person name="McCowan C."/>
            <person name="Murphy C."/>
            <person name="Pearson M."/>
            <person name="Poon T.W."/>
            <person name="Priest M."/>
            <person name="Roberts A."/>
            <person name="Saif S."/>
            <person name="Shea T."/>
            <person name="Sisk P."/>
            <person name="Sykes S."/>
            <person name="Wortman J."/>
            <person name="Nusbaum C."/>
            <person name="Birren B."/>
        </authorList>
    </citation>
    <scope>NUCLEOTIDE SEQUENCE [LARGE SCALE GENOMIC DNA]</scope>
    <source>
        <strain evidence="13 14">MaliPS096_E11</strain>
    </source>
</reference>
<dbReference type="Gene3D" id="3.10.290.10">
    <property type="entry name" value="RNA-binding S4 domain"/>
    <property type="match status" value="1"/>
</dbReference>
<keyword evidence="5 10" id="KW-0694">RNA-binding</keyword>
<dbReference type="SUPFAM" id="SSF52374">
    <property type="entry name" value="Nucleotidylyl transferase"/>
    <property type="match status" value="1"/>
</dbReference>
<evidence type="ECO:0000256" key="4">
    <source>
        <dbReference type="ARBA" id="ARBA00022840"/>
    </source>
</evidence>
<dbReference type="GO" id="GO:0003723">
    <property type="term" value="F:RNA binding"/>
    <property type="evidence" value="ECO:0007669"/>
    <property type="project" value="UniProtKB-KW"/>
</dbReference>
<evidence type="ECO:0000256" key="9">
    <source>
        <dbReference type="ARBA" id="ARBA00048248"/>
    </source>
</evidence>